<accession>A0AAE0XYT1</accession>
<protein>
    <submittedName>
        <fullName evidence="1">Uncharacterized protein</fullName>
    </submittedName>
</protein>
<name>A0AAE0XYT1_9GAST</name>
<evidence type="ECO:0000313" key="1">
    <source>
        <dbReference type="EMBL" id="KAK3723395.1"/>
    </source>
</evidence>
<comment type="caution">
    <text evidence="1">The sequence shown here is derived from an EMBL/GenBank/DDBJ whole genome shotgun (WGS) entry which is preliminary data.</text>
</comment>
<gene>
    <name evidence="1" type="ORF">RRG08_044300</name>
</gene>
<sequence length="104" mass="11740">MSPWTGRGLRHTISQCDFKPLALHATDRLNTLSHARPRVAGWWGLICSYSKTIPRLSQDYRYDYTGTKPGLSQGCLKTTVTTIRGLSQDYPKAVSRLPLRLYGD</sequence>
<organism evidence="1 2">
    <name type="scientific">Elysia crispata</name>
    <name type="common">lettuce slug</name>
    <dbReference type="NCBI Taxonomy" id="231223"/>
    <lineage>
        <taxon>Eukaryota</taxon>
        <taxon>Metazoa</taxon>
        <taxon>Spiralia</taxon>
        <taxon>Lophotrochozoa</taxon>
        <taxon>Mollusca</taxon>
        <taxon>Gastropoda</taxon>
        <taxon>Heterobranchia</taxon>
        <taxon>Euthyneura</taxon>
        <taxon>Panpulmonata</taxon>
        <taxon>Sacoglossa</taxon>
        <taxon>Placobranchoidea</taxon>
        <taxon>Plakobranchidae</taxon>
        <taxon>Elysia</taxon>
    </lineage>
</organism>
<dbReference type="AlphaFoldDB" id="A0AAE0XYT1"/>
<evidence type="ECO:0000313" key="2">
    <source>
        <dbReference type="Proteomes" id="UP001283361"/>
    </source>
</evidence>
<dbReference type="EMBL" id="JAWDGP010007362">
    <property type="protein sequence ID" value="KAK3723395.1"/>
    <property type="molecule type" value="Genomic_DNA"/>
</dbReference>
<reference evidence="1" key="1">
    <citation type="journal article" date="2023" name="G3 (Bethesda)">
        <title>A reference genome for the long-term kleptoplast-retaining sea slug Elysia crispata morphotype clarki.</title>
        <authorList>
            <person name="Eastman K.E."/>
            <person name="Pendleton A.L."/>
            <person name="Shaikh M.A."/>
            <person name="Suttiyut T."/>
            <person name="Ogas R."/>
            <person name="Tomko P."/>
            <person name="Gavelis G."/>
            <person name="Widhalm J.R."/>
            <person name="Wisecaver J.H."/>
        </authorList>
    </citation>
    <scope>NUCLEOTIDE SEQUENCE</scope>
    <source>
        <strain evidence="1">ECLA1</strain>
    </source>
</reference>
<proteinExistence type="predicted"/>
<keyword evidence="2" id="KW-1185">Reference proteome</keyword>
<dbReference type="Proteomes" id="UP001283361">
    <property type="component" value="Unassembled WGS sequence"/>
</dbReference>